<evidence type="ECO:0000256" key="3">
    <source>
        <dbReference type="ARBA" id="ARBA00022525"/>
    </source>
</evidence>
<dbReference type="GO" id="GO:0005509">
    <property type="term" value="F:calcium ion binding"/>
    <property type="evidence" value="ECO:0007669"/>
    <property type="project" value="InterPro"/>
</dbReference>
<dbReference type="PRINTS" id="PR00313">
    <property type="entry name" value="CABNDNGRPT"/>
</dbReference>
<evidence type="ECO:0000256" key="4">
    <source>
        <dbReference type="ARBA" id="ARBA00022656"/>
    </source>
</evidence>
<dbReference type="Pfam" id="PF00353">
    <property type="entry name" value="HemolysinCabind"/>
    <property type="match status" value="8"/>
</dbReference>
<evidence type="ECO:0000259" key="8">
    <source>
        <dbReference type="SMART" id="SM00736"/>
    </source>
</evidence>
<comment type="caution">
    <text evidence="9">The sequence shown here is derived from an EMBL/GenBank/DDBJ whole genome shotgun (WGS) entry which is preliminary data.</text>
</comment>
<evidence type="ECO:0000313" key="10">
    <source>
        <dbReference type="Proteomes" id="UP000780345"/>
    </source>
</evidence>
<organism evidence="9 10">
    <name type="scientific">Neisseria sicca</name>
    <dbReference type="NCBI Taxonomy" id="490"/>
    <lineage>
        <taxon>Bacteria</taxon>
        <taxon>Pseudomonadati</taxon>
        <taxon>Pseudomonadota</taxon>
        <taxon>Betaproteobacteria</taxon>
        <taxon>Neisseriales</taxon>
        <taxon>Neisseriaceae</taxon>
        <taxon>Neisseria</taxon>
    </lineage>
</organism>
<evidence type="ECO:0000313" key="9">
    <source>
        <dbReference type="EMBL" id="MBF1264247.1"/>
    </source>
</evidence>
<dbReference type="SMART" id="SM00736">
    <property type="entry name" value="CADG"/>
    <property type="match status" value="2"/>
</dbReference>
<dbReference type="EMBL" id="JABZQQ010000003">
    <property type="protein sequence ID" value="MBF1264247.1"/>
    <property type="molecule type" value="Genomic_DNA"/>
</dbReference>
<evidence type="ECO:0000256" key="1">
    <source>
        <dbReference type="ARBA" id="ARBA00004370"/>
    </source>
</evidence>
<dbReference type="PRINTS" id="PR01488">
    <property type="entry name" value="RTXTOXINA"/>
</dbReference>
<dbReference type="InterPro" id="IPR011049">
    <property type="entry name" value="Serralysin-like_metalloprot_C"/>
</dbReference>
<dbReference type="PROSITE" id="PS00330">
    <property type="entry name" value="HEMOLYSIN_CALCIUM"/>
    <property type="match status" value="6"/>
</dbReference>
<dbReference type="InterPro" id="IPR015919">
    <property type="entry name" value="Cadherin-like_sf"/>
</dbReference>
<protein>
    <recommendedName>
        <fullName evidence="8">Dystroglycan-type cadherin-like domain-containing protein</fullName>
    </recommendedName>
</protein>
<dbReference type="Proteomes" id="UP000780345">
    <property type="component" value="Unassembled WGS sequence"/>
</dbReference>
<dbReference type="PANTHER" id="PTHR38340">
    <property type="entry name" value="S-LAYER PROTEIN"/>
    <property type="match status" value="1"/>
</dbReference>
<dbReference type="InterPro" id="IPR001343">
    <property type="entry name" value="Hemolysn_Ca-bd"/>
</dbReference>
<proteinExistence type="predicted"/>
<evidence type="ECO:0000256" key="2">
    <source>
        <dbReference type="ARBA" id="ARBA00004613"/>
    </source>
</evidence>
<feature type="domain" description="Dystroglycan-type cadherin-like" evidence="8">
    <location>
        <begin position="1007"/>
        <end position="1104"/>
    </location>
</feature>
<dbReference type="GO" id="GO:0016020">
    <property type="term" value="C:membrane"/>
    <property type="evidence" value="ECO:0007669"/>
    <property type="project" value="UniProtKB-SubCell"/>
</dbReference>
<evidence type="ECO:0000256" key="7">
    <source>
        <dbReference type="ARBA" id="ARBA00023136"/>
    </source>
</evidence>
<dbReference type="Gene3D" id="2.150.10.10">
    <property type="entry name" value="Serralysin-like metalloprotease, C-terminal"/>
    <property type="match status" value="6"/>
</dbReference>
<feature type="domain" description="Dystroglycan-type cadherin-like" evidence="8">
    <location>
        <begin position="1105"/>
        <end position="1202"/>
    </location>
</feature>
<dbReference type="GO" id="GO:0005576">
    <property type="term" value="C:extracellular region"/>
    <property type="evidence" value="ECO:0007669"/>
    <property type="project" value="UniProtKB-SubCell"/>
</dbReference>
<dbReference type="InterPro" id="IPR018511">
    <property type="entry name" value="Hemolysin-typ_Ca-bd_CS"/>
</dbReference>
<accession>A0A930DI08</accession>
<dbReference type="InterPro" id="IPR013783">
    <property type="entry name" value="Ig-like_fold"/>
</dbReference>
<dbReference type="SUPFAM" id="SSF53474">
    <property type="entry name" value="alpha/beta-Hydrolases"/>
    <property type="match status" value="1"/>
</dbReference>
<dbReference type="Pfam" id="PF05345">
    <property type="entry name" value="He_PIG"/>
    <property type="match status" value="2"/>
</dbReference>
<dbReference type="SUPFAM" id="SSF49313">
    <property type="entry name" value="Cadherin-like"/>
    <property type="match status" value="2"/>
</dbReference>
<keyword evidence="7" id="KW-0472">Membrane</keyword>
<evidence type="ECO:0000256" key="5">
    <source>
        <dbReference type="ARBA" id="ARBA00022737"/>
    </source>
</evidence>
<keyword evidence="6" id="KW-0843">Virulence</keyword>
<evidence type="ECO:0000256" key="6">
    <source>
        <dbReference type="ARBA" id="ARBA00023026"/>
    </source>
</evidence>
<gene>
    <name evidence="9" type="ORF">HXM80_00825</name>
</gene>
<keyword evidence="5" id="KW-0677">Repeat</keyword>
<dbReference type="InterPro" id="IPR029058">
    <property type="entry name" value="AB_hydrolase_fold"/>
</dbReference>
<dbReference type="SUPFAM" id="SSF51120">
    <property type="entry name" value="beta-Roll"/>
    <property type="match status" value="6"/>
</dbReference>
<reference evidence="9" key="1">
    <citation type="submission" date="2020-04" db="EMBL/GenBank/DDBJ databases">
        <title>Deep metagenomics examines the oral microbiome during advanced dental caries in children, revealing novel taxa and co-occurrences with host molecules.</title>
        <authorList>
            <person name="Baker J.L."/>
            <person name="Morton J.T."/>
            <person name="Dinis M."/>
            <person name="Alvarez R."/>
            <person name="Tran N.C."/>
            <person name="Knight R."/>
            <person name="Edlund A."/>
        </authorList>
    </citation>
    <scope>NUCLEOTIDE SEQUENCE</scope>
    <source>
        <strain evidence="9">JCVI_32_bin.62</strain>
    </source>
</reference>
<keyword evidence="4" id="KW-0800">Toxin</keyword>
<dbReference type="InterPro" id="IPR003995">
    <property type="entry name" value="RTX_toxin_determinant-A"/>
</dbReference>
<comment type="subcellular location">
    <subcellularLocation>
        <location evidence="1">Membrane</location>
    </subcellularLocation>
    <subcellularLocation>
        <location evidence="2">Secreted</location>
    </subcellularLocation>
</comment>
<keyword evidence="3" id="KW-0964">Secreted</keyword>
<dbReference type="PANTHER" id="PTHR38340:SF1">
    <property type="entry name" value="S-LAYER PROTEIN"/>
    <property type="match status" value="1"/>
</dbReference>
<dbReference type="GO" id="GO:0090729">
    <property type="term" value="F:toxin activity"/>
    <property type="evidence" value="ECO:0007669"/>
    <property type="project" value="UniProtKB-KW"/>
</dbReference>
<sequence>MTDTDLAVNSAARKQIANMFNWWKQITTPIGKMAEQIQVFNHIDRPYTGYSRVLETAKAVSGLGLIDIYPNGEKLSVTVNGHSLGGHLASSFARLFGNEVNIESVNTFNSAGFISSSESFFSKIEEILTLPKTKFYQEQNNYFALHGINLTTNDWWFNQVGKRQPLFNEESTFFRHENHYMYKITDALALGYTLSLLDKNLTLEKMNQLFNLSSNKPKASLENVLDFVRGIIIGKDIKSTTVEDVADDADSREEYHQNIVELRGKIESLVENGQKFEFLKLNLEIAKTDSAEGMAMRYALKELSPFALVGFDYSKFNADGTLGLYSAVNPNGMTEQYLEARFKMAEVWEKFAAKDIDYEPLESRGEDNGRYLDLQKDMKLEVADYMNKVSYKFTLFGNTENNNLIGGLNEDRLFGGNGDDVLDGRAGSDYLEGGNGDDTYRINGLDNVFDSDRKGAIVFSDDVRASRFIRNSESDDTWLSVGADGKPDGLMTAVRPALSHSLLVKHGKDMAVIRGFFEGEKSDVSALGITLATKEKPAMPDSEAGEGSLVRTDGVGAADKYNVFYANAQDRWFNLTGGNKDDVLFAGGAGRLTVSAGAGNDRVYGSYGADVINGGEGNDLLNGSNFAGNKTEAQKAEDRDIIIGGAGRDLIYGGVGDDVIYSELTDSHLSETGSSERGDWVAAGEGDDEVFGSANRDLITGGEGSDTVFGGAGDDVILGDGFLRAGSRGHYISTGGGDIYFNYGTVAPVMPLVPGLVMPRPVRIPAGTLSYEYTWGDGKWDPNYLNSASRTHNDTDAWDVVIDAEAGDYALTAKIAPSDNVHRVAAGGAADVLHGGAGNDLLVGQDGNDVLYGGSGNDILWGDDNRDAAVSGDDYLDGGEGDDRLYGGKGHDTLAAGAGRDLLDGGEGFDSYLFASRDLQNADDVKTIRDAGGEGAIFIDGVALDSTVWTADADKPDVWHSAQGWTLALMGTSLVLTGATFQGQIAIENFRDGMFGLALPAPNAAPQADKAVETLSVSADKLFSHQLADDLFRDDKGVVRYELTLADGLPLPEGLAFDSASRTLSGKVSSETDKLVLKISAFDDEGLSASQDWTLAIGAENHAPEVQGRLNTQYARAGQEWKFALPEGLFTDKDGDALTYRATLADGGRLPEGMDFDGKRGVFGGRVLQSGSFDLKITAADTQGATAEAAMRLEVLGRASGQDRILTGTDGEDVLRGGSGSDVLVGGAGNDMLYGGINSSDVYLFAAGHGHDTVRDATYQGSKFTDTLRFDGAVSGSARFIRSGNDLTVKAYGEDDSVTVANYFQSVANRHVRFEFADKTLDAEAMKTAAMEIYGSDTGATLTGWHGNDTIHGGAGNDKIYGGYGKDTIIGGKGDDYLAGGINTADTYVFAAGHGKDTVADGSTRAGVFTDRLVFEGVKQADAVFARAQDSLLIRAFGEGDEVKVEHYYASAQSRDLSLSFADQMVNPAQLYERVQHIV</sequence>
<dbReference type="InterPro" id="IPR050557">
    <property type="entry name" value="RTX_toxin/Mannuronan_C5-epim"/>
</dbReference>
<dbReference type="Gene3D" id="2.60.40.10">
    <property type="entry name" value="Immunoglobulins"/>
    <property type="match status" value="2"/>
</dbReference>
<name>A0A930DI08_NEISI</name>
<dbReference type="InterPro" id="IPR006644">
    <property type="entry name" value="Cadg"/>
</dbReference>